<feature type="compositionally biased region" description="Low complexity" evidence="5">
    <location>
        <begin position="19"/>
        <end position="28"/>
    </location>
</feature>
<dbReference type="InterPro" id="IPR038286">
    <property type="entry name" value="IPK_sf"/>
</dbReference>
<dbReference type="Proteomes" id="UP000030693">
    <property type="component" value="Unassembled WGS sequence"/>
</dbReference>
<evidence type="ECO:0000256" key="4">
    <source>
        <dbReference type="RuleBase" id="RU363090"/>
    </source>
</evidence>
<feature type="compositionally biased region" description="Low complexity" evidence="5">
    <location>
        <begin position="105"/>
        <end position="123"/>
    </location>
</feature>
<dbReference type="eggNOG" id="KOG1620">
    <property type="taxonomic scope" value="Eukaryota"/>
</dbReference>
<dbReference type="GO" id="GO:0032958">
    <property type="term" value="P:inositol phosphate biosynthetic process"/>
    <property type="evidence" value="ECO:0007669"/>
    <property type="project" value="InterPro"/>
</dbReference>
<evidence type="ECO:0000313" key="7">
    <source>
        <dbReference type="Proteomes" id="UP000030693"/>
    </source>
</evidence>
<dbReference type="EC" id="2.7.-.-" evidence="4"/>
<accession>A0A058ZEL1</accession>
<dbReference type="Pfam" id="PF03770">
    <property type="entry name" value="IPK"/>
    <property type="match status" value="2"/>
</dbReference>
<feature type="region of interest" description="Disordered" evidence="5">
    <location>
        <begin position="1062"/>
        <end position="1126"/>
    </location>
</feature>
<dbReference type="InterPro" id="IPR005522">
    <property type="entry name" value="IPK"/>
</dbReference>
<sequence>MQVQQQQRPSRDSQTAPPASTHGTGTLATSAATEAAAILPPFHFQVGGQSVIRKVEDRTILKPMVRSEHQFYEHMPSISPTLVPFVPHYLGTVRLTESGTLLRTRPGQGRGSRSSSQAPSRASSPPPPHVRSTAPSPGPGSAARGLTSAQSAAPGPAAVVPTAASLPRPHSSACLFSYGQGSSFGGSTGSSFGGSTGSSFGGSTGSSFGGSTGSSFGGSTGSSFGGSTGSSFDAAGSSFGPAGSPFGGVTTPLDGISGFSSSATVTGGLPAMDDPFSSSEADVMSGSLLGIAGNGSSSSTGPDEGIPEPGLGPLPDNMSSLTVGSQGPFLAAADATTGHDESGSSFAHDPGSMVAAAAALATLDGQLLHEPLPLPPLADSSDGEDQSDDGQLALEEEPLDIGAAGPRDPFLGDFIDALRSFFQVNNPFRRTALPSPGDLSPGFHTSPERPLPGPPAGSSLDLASRERALAMAAPGSGLLPPSGHRLADPDVSAMLAQVLPGPESRPVSAVGPPTAGSSAGPGQLPSARSIGASLYAVGGGPSSHYMPSAAAATATPANHAALSLHPAASQHLALARGFSSPDLRSDVLARMRFGERPPRPEELLALFNERASTSLETAAYAVAADLSDRRPFTTLLSSRAAATPPRPNPLVQSKPAAPSTSHFVLLEDLTFGLRAPCILDLKMGTRQHGAHATAAKRASQVRKCLSTTSASLGVRMCGMEVYDAETGEYHYQSKYDGRKLKTREDFRRAIRTYLTTGGRASLYCSSSSVASSPRPGFASGPPGAMADGAVAGAGASQGTRANPRARPLPSQVSGLQLQFIPAFIDRLNQLYRVIESLPEWRFYGSSLLLIYDGHPESAAGGGVVLAASEAAPSQGATPAAAMAAAGLPISPDLLTSRDVDLRIIDFANSVHVTDRLRRRRRRRWLRRRRELISVPEEAAAAAAAERLQVCPLRPLGISPAAGHFDPSDLDHIGPVGCDLDILDIAALESYGFGTEYDFDQAGTAGDGADSSSCDEASDSETGAMSRRPPRPPTPAPALASVPAPLEEDEEDEGWITFGNHLASAGAAPSTGGPPSSCGPDAGGRPPLPSSAGGGGRTSTPSSSLSSSSSSSHDPAPARPTGNDDWRLTADQGYLLGLRSIIQAFEDILLEELCAQQGQGEVAARGVLGGRLPA</sequence>
<name>A0A058ZEL1_FONAL</name>
<dbReference type="GO" id="GO:0005634">
    <property type="term" value="C:nucleus"/>
    <property type="evidence" value="ECO:0007669"/>
    <property type="project" value="TreeGrafter"/>
</dbReference>
<feature type="compositionally biased region" description="Low complexity" evidence="5">
    <location>
        <begin position="788"/>
        <end position="798"/>
    </location>
</feature>
<feature type="region of interest" description="Disordered" evidence="5">
    <location>
        <begin position="287"/>
        <end position="324"/>
    </location>
</feature>
<evidence type="ECO:0000256" key="3">
    <source>
        <dbReference type="ARBA" id="ARBA00022777"/>
    </source>
</evidence>
<feature type="region of interest" description="Disordered" evidence="5">
    <location>
        <begin position="432"/>
        <end position="460"/>
    </location>
</feature>
<feature type="region of interest" description="Disordered" evidence="5">
    <location>
        <begin position="99"/>
        <end position="154"/>
    </location>
</feature>
<feature type="compositionally biased region" description="Low complexity" evidence="5">
    <location>
        <begin position="1097"/>
        <end position="1111"/>
    </location>
</feature>
<feature type="compositionally biased region" description="Polar residues" evidence="5">
    <location>
        <begin position="1"/>
        <end position="18"/>
    </location>
</feature>
<feature type="region of interest" description="Disordered" evidence="5">
    <location>
        <begin position="500"/>
        <end position="525"/>
    </location>
</feature>
<feature type="compositionally biased region" description="Low complexity" evidence="5">
    <location>
        <begin position="1062"/>
        <end position="1079"/>
    </location>
</feature>
<feature type="compositionally biased region" description="Low complexity" evidence="5">
    <location>
        <begin position="508"/>
        <end position="522"/>
    </location>
</feature>
<evidence type="ECO:0000256" key="5">
    <source>
        <dbReference type="SAM" id="MobiDB-lite"/>
    </source>
</evidence>
<dbReference type="PANTHER" id="PTHR12400">
    <property type="entry name" value="INOSITOL POLYPHOSPHATE KINASE"/>
    <property type="match status" value="1"/>
</dbReference>
<evidence type="ECO:0000256" key="1">
    <source>
        <dbReference type="ARBA" id="ARBA00007374"/>
    </source>
</evidence>
<protein>
    <recommendedName>
        <fullName evidence="4">Kinase</fullName>
        <ecNumber evidence="4">2.7.-.-</ecNumber>
    </recommendedName>
</protein>
<evidence type="ECO:0000313" key="6">
    <source>
        <dbReference type="EMBL" id="KCV72809.1"/>
    </source>
</evidence>
<feature type="compositionally biased region" description="Low complexity" evidence="5">
    <location>
        <begin position="301"/>
        <end position="316"/>
    </location>
</feature>
<dbReference type="AlphaFoldDB" id="A0A058ZEL1"/>
<dbReference type="PANTHER" id="PTHR12400:SF21">
    <property type="entry name" value="KINASE"/>
    <property type="match status" value="1"/>
</dbReference>
<dbReference type="EMBL" id="KB932201">
    <property type="protein sequence ID" value="KCV72809.1"/>
    <property type="molecule type" value="Genomic_DNA"/>
</dbReference>
<dbReference type="Gene3D" id="3.30.470.160">
    <property type="entry name" value="Inositol polyphosphate kinase"/>
    <property type="match status" value="1"/>
</dbReference>
<keyword evidence="3 4" id="KW-0418">Kinase</keyword>
<comment type="similarity">
    <text evidence="1 4">Belongs to the inositol phosphokinase (IPK) family.</text>
</comment>
<evidence type="ECO:0000256" key="2">
    <source>
        <dbReference type="ARBA" id="ARBA00022679"/>
    </source>
</evidence>
<feature type="region of interest" description="Disordered" evidence="5">
    <location>
        <begin position="788"/>
        <end position="807"/>
    </location>
</feature>
<feature type="region of interest" description="Disordered" evidence="5">
    <location>
        <begin position="370"/>
        <end position="389"/>
    </location>
</feature>
<keyword evidence="7" id="KW-1185">Reference proteome</keyword>
<dbReference type="SUPFAM" id="SSF56104">
    <property type="entry name" value="SAICAR synthase-like"/>
    <property type="match status" value="1"/>
</dbReference>
<reference evidence="6" key="1">
    <citation type="submission" date="2013-04" db="EMBL/GenBank/DDBJ databases">
        <title>The Genome Sequence of Fonticula alba ATCC 38817.</title>
        <authorList>
            <consortium name="The Broad Institute Genomics Platform"/>
            <person name="Russ C."/>
            <person name="Cuomo C."/>
            <person name="Burger G."/>
            <person name="Gray M.W."/>
            <person name="Holland P.W.H."/>
            <person name="King N."/>
            <person name="Lang F.B.F."/>
            <person name="Roger A.J."/>
            <person name="Ruiz-Trillo I."/>
            <person name="Brown M."/>
            <person name="Walker B."/>
            <person name="Young S."/>
            <person name="Zeng Q."/>
            <person name="Gargeya S."/>
            <person name="Fitzgerald M."/>
            <person name="Haas B."/>
            <person name="Abouelleil A."/>
            <person name="Allen A.W."/>
            <person name="Alvarado L."/>
            <person name="Arachchi H.M."/>
            <person name="Berlin A.M."/>
            <person name="Chapman S.B."/>
            <person name="Gainer-Dewar J."/>
            <person name="Goldberg J."/>
            <person name="Griggs A."/>
            <person name="Gujja S."/>
            <person name="Hansen M."/>
            <person name="Howarth C."/>
            <person name="Imamovic A."/>
            <person name="Ireland A."/>
            <person name="Larimer J."/>
            <person name="McCowan C."/>
            <person name="Murphy C."/>
            <person name="Pearson M."/>
            <person name="Poon T.W."/>
            <person name="Priest M."/>
            <person name="Roberts A."/>
            <person name="Saif S."/>
            <person name="Shea T."/>
            <person name="Sisk P."/>
            <person name="Sykes S."/>
            <person name="Wortman J."/>
            <person name="Nusbaum C."/>
            <person name="Birren B."/>
        </authorList>
    </citation>
    <scope>NUCLEOTIDE SEQUENCE [LARGE SCALE GENOMIC DNA]</scope>
    <source>
        <strain evidence="6">ATCC 38817</strain>
    </source>
</reference>
<dbReference type="GO" id="GO:0000828">
    <property type="term" value="F:inositol hexakisphosphate kinase activity"/>
    <property type="evidence" value="ECO:0007669"/>
    <property type="project" value="TreeGrafter"/>
</dbReference>
<feature type="region of interest" description="Disordered" evidence="5">
    <location>
        <begin position="1003"/>
        <end position="1050"/>
    </location>
</feature>
<dbReference type="STRING" id="691883.A0A058ZEL1"/>
<dbReference type="OrthoDB" id="2573163at2759"/>
<gene>
    <name evidence="6" type="ORF">H696_00387</name>
</gene>
<proteinExistence type="inferred from homology"/>
<feature type="compositionally biased region" description="Low complexity" evidence="5">
    <location>
        <begin position="1003"/>
        <end position="1014"/>
    </location>
</feature>
<feature type="region of interest" description="Disordered" evidence="5">
    <location>
        <begin position="187"/>
        <end position="227"/>
    </location>
</feature>
<dbReference type="GO" id="GO:0046854">
    <property type="term" value="P:phosphatidylinositol phosphate biosynthetic process"/>
    <property type="evidence" value="ECO:0007669"/>
    <property type="project" value="TreeGrafter"/>
</dbReference>
<organism evidence="6">
    <name type="scientific">Fonticula alba</name>
    <name type="common">Slime mold</name>
    <dbReference type="NCBI Taxonomy" id="691883"/>
    <lineage>
        <taxon>Eukaryota</taxon>
        <taxon>Rotosphaerida</taxon>
        <taxon>Fonticulaceae</taxon>
        <taxon>Fonticula</taxon>
    </lineage>
</organism>
<keyword evidence="2 4" id="KW-0808">Transferase</keyword>
<dbReference type="RefSeq" id="XP_009492510.1">
    <property type="nucleotide sequence ID" value="XM_009494235.1"/>
</dbReference>
<feature type="region of interest" description="Disordered" evidence="5">
    <location>
        <begin position="1"/>
        <end position="28"/>
    </location>
</feature>
<dbReference type="GO" id="GO:0005737">
    <property type="term" value="C:cytoplasm"/>
    <property type="evidence" value="ECO:0007669"/>
    <property type="project" value="TreeGrafter"/>
</dbReference>
<dbReference type="GeneID" id="20525112"/>